<accession>A0A9P5VE23</accession>
<dbReference type="Gene3D" id="2.60.200.20">
    <property type="match status" value="1"/>
</dbReference>
<organism evidence="1 2">
    <name type="scientific">Linnemannia schmuckeri</name>
    <dbReference type="NCBI Taxonomy" id="64567"/>
    <lineage>
        <taxon>Eukaryota</taxon>
        <taxon>Fungi</taxon>
        <taxon>Fungi incertae sedis</taxon>
        <taxon>Mucoromycota</taxon>
        <taxon>Mortierellomycotina</taxon>
        <taxon>Mortierellomycetes</taxon>
        <taxon>Mortierellales</taxon>
        <taxon>Mortierellaceae</taxon>
        <taxon>Linnemannia</taxon>
    </lineage>
</organism>
<dbReference type="SUPFAM" id="SSF49879">
    <property type="entry name" value="SMAD/FHA domain"/>
    <property type="match status" value="1"/>
</dbReference>
<name>A0A9P5VE23_9FUNG</name>
<evidence type="ECO:0000313" key="2">
    <source>
        <dbReference type="Proteomes" id="UP000748756"/>
    </source>
</evidence>
<dbReference type="Proteomes" id="UP000748756">
    <property type="component" value="Unassembled WGS sequence"/>
</dbReference>
<protein>
    <recommendedName>
        <fullName evidence="3">FHA domain-containing protein</fullName>
    </recommendedName>
</protein>
<dbReference type="EMBL" id="JAAAUQ010000108">
    <property type="protein sequence ID" value="KAF9154590.1"/>
    <property type="molecule type" value="Genomic_DNA"/>
</dbReference>
<keyword evidence="2" id="KW-1185">Reference proteome</keyword>
<gene>
    <name evidence="1" type="ORF">BG015_000497</name>
</gene>
<reference evidence="1" key="1">
    <citation type="journal article" date="2020" name="Fungal Divers.">
        <title>Resolving the Mortierellaceae phylogeny through synthesis of multi-gene phylogenetics and phylogenomics.</title>
        <authorList>
            <person name="Vandepol N."/>
            <person name="Liber J."/>
            <person name="Desiro A."/>
            <person name="Na H."/>
            <person name="Kennedy M."/>
            <person name="Barry K."/>
            <person name="Grigoriev I.V."/>
            <person name="Miller A.N."/>
            <person name="O'Donnell K."/>
            <person name="Stajich J.E."/>
            <person name="Bonito G."/>
        </authorList>
    </citation>
    <scope>NUCLEOTIDE SEQUENCE</scope>
    <source>
        <strain evidence="1">NRRL 6426</strain>
    </source>
</reference>
<proteinExistence type="predicted"/>
<dbReference type="AlphaFoldDB" id="A0A9P5VE23"/>
<comment type="caution">
    <text evidence="1">The sequence shown here is derived from an EMBL/GenBank/DDBJ whole genome shotgun (WGS) entry which is preliminary data.</text>
</comment>
<dbReference type="InterPro" id="IPR008984">
    <property type="entry name" value="SMAD_FHA_dom_sf"/>
</dbReference>
<evidence type="ECO:0000313" key="1">
    <source>
        <dbReference type="EMBL" id="KAF9154590.1"/>
    </source>
</evidence>
<sequence length="187" mass="21068">MILKLLPLNPHASIIDLDRETTTIGRNRAATITLPEVRLDISRIRYEIDVGADEAPIMVKGLGLNRIFLNGIVIDRGSLKALYHGDIIAFDQDLPSDPSFMLFDRRPNAPTRLDPEKGALIQKSAVPRRDADQHREQARKNCPHCRAGVDQVCKNLQLRNTIGVFLQYHPELQNDEDDNSSNEDIPL</sequence>
<evidence type="ECO:0008006" key="3">
    <source>
        <dbReference type="Google" id="ProtNLM"/>
    </source>
</evidence>